<dbReference type="PANTHER" id="PTHR22946:SF8">
    <property type="entry name" value="ACETYL XYLAN ESTERASE DOMAIN-CONTAINING PROTEIN"/>
    <property type="match status" value="1"/>
</dbReference>
<evidence type="ECO:0000313" key="6">
    <source>
        <dbReference type="Proteomes" id="UP000316598"/>
    </source>
</evidence>
<comment type="caution">
    <text evidence="5">The sequence shown here is derived from an EMBL/GenBank/DDBJ whole genome shotgun (WGS) entry which is preliminary data.</text>
</comment>
<sequence length="718" mass="79924">MIRFSWIVCFAIVANSIVFEFCFERTVMAQVLIAENDADKDQASAATKVLGAGELPRDARLKDAKTLDDHFPMQVPDNAGQWQTRSEQLRRRVLVATGLWPMPEKTPLNAVVHTKIQRDGFSVEKVYFESLPGHFVTGLLFRPDPDRVQDVEAGTDSSDSPRYPGVLCPHGHGGRNQAYSDAELKSQLEIGAEHFPESGRMPKLARCATLARMGCVTFIFDMLGYGDSNQISFEVAHRHAKARPEESIRTPGRWVMYSADADLRLQSLMGLQTWNLVRAFDFLASLPDVDADRLAVTGGSGGGTQSILLGAIDDRVKVTFPNGMVSTSMQGGCYCENCNYLRVGTGNVELAALVAPKPMAMTAADDWTKDMMTDGYPELRHLYAMIGDEADVYCRPMLHFKHNYNYVTRATMYQWMNKHLELGLGEPVVEQDYVPLTETELVVWDTDHPAPKQSGVEHEQQVCQWFDTQTAKAIASLDAQERRDALGQAWSIIFDVSIPAMVTYERVGSGLHEGMEIERGLLRDEIGEVEIPLLTLRSPEAKGNRVMIWTAKEGKAHSLSHAESRDRIESAIRDGFTVLVPDVLGQGEFTSDGHAWSKQRLVDDDRQYSAFSYAYNRPLAVERCGDLLRVVAHAEQNHHADQGELVLSSSGDSIAWSAAAAAIAGERVDDFQIDGAEFRYEHVNDYSDPMFVPGSVKYGDVDTLLELRSPHKITRIEN</sequence>
<keyword evidence="2" id="KW-0732">Signal</keyword>
<keyword evidence="6" id="KW-1185">Reference proteome</keyword>
<evidence type="ECO:0000256" key="2">
    <source>
        <dbReference type="ARBA" id="ARBA00022729"/>
    </source>
</evidence>
<proteinExistence type="predicted"/>
<organism evidence="5 6">
    <name type="scientific">Rubripirellula amarantea</name>
    <dbReference type="NCBI Taxonomy" id="2527999"/>
    <lineage>
        <taxon>Bacteria</taxon>
        <taxon>Pseudomonadati</taxon>
        <taxon>Planctomycetota</taxon>
        <taxon>Planctomycetia</taxon>
        <taxon>Pirellulales</taxon>
        <taxon>Pirellulaceae</taxon>
        <taxon>Rubripirellula</taxon>
    </lineage>
</organism>
<evidence type="ECO:0000256" key="3">
    <source>
        <dbReference type="ARBA" id="ARBA00022801"/>
    </source>
</evidence>
<dbReference type="Proteomes" id="UP000316598">
    <property type="component" value="Unassembled WGS sequence"/>
</dbReference>
<keyword evidence="1" id="KW-0719">Serine esterase</keyword>
<keyword evidence="3" id="KW-0378">Hydrolase</keyword>
<evidence type="ECO:0000256" key="1">
    <source>
        <dbReference type="ARBA" id="ARBA00022487"/>
    </source>
</evidence>
<dbReference type="InterPro" id="IPR029058">
    <property type="entry name" value="AB_hydrolase_fold"/>
</dbReference>
<dbReference type="EMBL" id="SJPI01000001">
    <property type="protein sequence ID" value="TWT54364.1"/>
    <property type="molecule type" value="Genomic_DNA"/>
</dbReference>
<evidence type="ECO:0000259" key="4">
    <source>
        <dbReference type="Pfam" id="PF22244"/>
    </source>
</evidence>
<feature type="domain" description="4-O-methyl-glucuronoyl methylesterase-like" evidence="4">
    <location>
        <begin position="246"/>
        <end position="323"/>
    </location>
</feature>
<dbReference type="InterPro" id="IPR050261">
    <property type="entry name" value="FrsA_esterase"/>
</dbReference>
<dbReference type="InterPro" id="IPR054579">
    <property type="entry name" value="GCE-like_dom"/>
</dbReference>
<gene>
    <name evidence="5" type="ORF">Pla22_20110</name>
</gene>
<dbReference type="Pfam" id="PF22244">
    <property type="entry name" value="GCE_fung"/>
    <property type="match status" value="1"/>
</dbReference>
<dbReference type="Gene3D" id="3.40.50.1820">
    <property type="entry name" value="alpha/beta hydrolase"/>
    <property type="match status" value="1"/>
</dbReference>
<dbReference type="GO" id="GO:0052689">
    <property type="term" value="F:carboxylic ester hydrolase activity"/>
    <property type="evidence" value="ECO:0007669"/>
    <property type="project" value="UniProtKB-KW"/>
</dbReference>
<dbReference type="AlphaFoldDB" id="A0A5C5WTW2"/>
<evidence type="ECO:0000313" key="5">
    <source>
        <dbReference type="EMBL" id="TWT54364.1"/>
    </source>
</evidence>
<accession>A0A5C5WTW2</accession>
<name>A0A5C5WTW2_9BACT</name>
<dbReference type="PANTHER" id="PTHR22946">
    <property type="entry name" value="DIENELACTONE HYDROLASE DOMAIN-CONTAINING PROTEIN-RELATED"/>
    <property type="match status" value="1"/>
</dbReference>
<dbReference type="OrthoDB" id="244125at2"/>
<reference evidence="5 6" key="1">
    <citation type="submission" date="2019-02" db="EMBL/GenBank/DDBJ databases">
        <title>Deep-cultivation of Planctomycetes and their phenomic and genomic characterization uncovers novel biology.</title>
        <authorList>
            <person name="Wiegand S."/>
            <person name="Jogler M."/>
            <person name="Boedeker C."/>
            <person name="Pinto D."/>
            <person name="Vollmers J."/>
            <person name="Rivas-Marin E."/>
            <person name="Kohn T."/>
            <person name="Peeters S.H."/>
            <person name="Heuer A."/>
            <person name="Rast P."/>
            <person name="Oberbeckmann S."/>
            <person name="Bunk B."/>
            <person name="Jeske O."/>
            <person name="Meyerdierks A."/>
            <person name="Storesund J.E."/>
            <person name="Kallscheuer N."/>
            <person name="Luecker S."/>
            <person name="Lage O.M."/>
            <person name="Pohl T."/>
            <person name="Merkel B.J."/>
            <person name="Hornburger P."/>
            <person name="Mueller R.-W."/>
            <person name="Bruemmer F."/>
            <person name="Labrenz M."/>
            <person name="Spormann A.M."/>
            <person name="Op Den Camp H."/>
            <person name="Overmann J."/>
            <person name="Amann R."/>
            <person name="Jetten M.S.M."/>
            <person name="Mascher T."/>
            <person name="Medema M.H."/>
            <person name="Devos D.P."/>
            <person name="Kaster A.-K."/>
            <person name="Ovreas L."/>
            <person name="Rohde M."/>
            <person name="Galperin M.Y."/>
            <person name="Jogler C."/>
        </authorList>
    </citation>
    <scope>NUCLEOTIDE SEQUENCE [LARGE SCALE GENOMIC DNA]</scope>
    <source>
        <strain evidence="5 6">Pla22</strain>
    </source>
</reference>
<dbReference type="SUPFAM" id="SSF53474">
    <property type="entry name" value="alpha/beta-Hydrolases"/>
    <property type="match status" value="1"/>
</dbReference>
<protein>
    <recommendedName>
        <fullName evidence="4">4-O-methyl-glucuronoyl methylesterase-like domain-containing protein</fullName>
    </recommendedName>
</protein>